<evidence type="ECO:0000256" key="1">
    <source>
        <dbReference type="SAM" id="MobiDB-lite"/>
    </source>
</evidence>
<feature type="compositionally biased region" description="Basic and acidic residues" evidence="1">
    <location>
        <begin position="404"/>
        <end position="419"/>
    </location>
</feature>
<dbReference type="GeneID" id="90001651"/>
<keyword evidence="2" id="KW-0812">Transmembrane</keyword>
<evidence type="ECO:0000313" key="4">
    <source>
        <dbReference type="Proteomes" id="UP001334248"/>
    </source>
</evidence>
<feature type="region of interest" description="Disordered" evidence="1">
    <location>
        <begin position="270"/>
        <end position="419"/>
    </location>
</feature>
<keyword evidence="2" id="KW-1133">Transmembrane helix</keyword>
<gene>
    <name evidence="3" type="ORF">PMZ80_008202</name>
</gene>
<feature type="compositionally biased region" description="Gly residues" evidence="1">
    <location>
        <begin position="341"/>
        <end position="350"/>
    </location>
</feature>
<name>A0ABR0RGR9_9EURO</name>
<organism evidence="3 4">
    <name type="scientific">Knufia obscura</name>
    <dbReference type="NCBI Taxonomy" id="1635080"/>
    <lineage>
        <taxon>Eukaryota</taxon>
        <taxon>Fungi</taxon>
        <taxon>Dikarya</taxon>
        <taxon>Ascomycota</taxon>
        <taxon>Pezizomycotina</taxon>
        <taxon>Eurotiomycetes</taxon>
        <taxon>Chaetothyriomycetidae</taxon>
        <taxon>Chaetothyriales</taxon>
        <taxon>Trichomeriaceae</taxon>
        <taxon>Knufia</taxon>
    </lineage>
</organism>
<sequence>MFGIIADLISSVTTILLPCYLSYKSLRLGDPAQTTPWLIYFIILTLTLLAESWTLFIIGWMPFYSWFRLFFLLYLVLPQTQGAKHLYLTYFEPFIVHHETQIDDFIGQAHQRLEQMGLGYMNIVVEWIREKILGQTSPQAQGVRAASAIPPGAQGYASYATDLLSRFAMPAARTSAAPSMTAGGAGGMLNMLSSAAGAALSAGAASGTSRSVPASAQAASLPDTFLSNLGSMSSDQKSSFISTQRDRLNAMLRALDKEQQTLDLAYGESKIASASGRRPPSSQGGEFTKSRSQMSFDNIDYDDLNSSSGGNGSGYPSQHSTPPTMRQTSGQGKRTTSGNWVTGGLGGWLGGSPREDTRDRDDRDDRGYREERRSPRVSGGGGDDDYPSRGYTSARDITETIARSARDYTGNRDRDRDYR</sequence>
<accession>A0ABR0RGR9</accession>
<keyword evidence="4" id="KW-1185">Reference proteome</keyword>
<comment type="caution">
    <text evidence="3">The sequence shown here is derived from an EMBL/GenBank/DDBJ whole genome shotgun (WGS) entry which is preliminary data.</text>
</comment>
<feature type="transmembrane region" description="Helical" evidence="2">
    <location>
        <begin position="35"/>
        <end position="53"/>
    </location>
</feature>
<evidence type="ECO:0000313" key="3">
    <source>
        <dbReference type="EMBL" id="KAK5939820.1"/>
    </source>
</evidence>
<feature type="transmembrane region" description="Helical" evidence="2">
    <location>
        <begin position="6"/>
        <end position="23"/>
    </location>
</feature>
<feature type="compositionally biased region" description="Polar residues" evidence="1">
    <location>
        <begin position="315"/>
        <end position="335"/>
    </location>
</feature>
<dbReference type="EMBL" id="JAVHJV010000010">
    <property type="protein sequence ID" value="KAK5939820.1"/>
    <property type="molecule type" value="Genomic_DNA"/>
</dbReference>
<evidence type="ECO:0000256" key="2">
    <source>
        <dbReference type="SAM" id="Phobius"/>
    </source>
</evidence>
<reference evidence="3 4" key="1">
    <citation type="journal article" date="2023" name="Res Sq">
        <title>Genomic and morphological characterization of Knufia obscura isolated from the Mars 2020 spacecraft assembly facility.</title>
        <authorList>
            <person name="Chander A.M."/>
            <person name="Teixeira M.M."/>
            <person name="Singh N.K."/>
            <person name="Williams M.P."/>
            <person name="Parker C.W."/>
            <person name="Leo P."/>
            <person name="Stajich J.E."/>
            <person name="Torok T."/>
            <person name="Tighe S."/>
            <person name="Mason C.E."/>
            <person name="Venkateswaran K."/>
        </authorList>
    </citation>
    <scope>NUCLEOTIDE SEQUENCE [LARGE SCALE GENOMIC DNA]</scope>
    <source>
        <strain evidence="3 4">CCFEE 5817</strain>
    </source>
</reference>
<evidence type="ECO:0008006" key="5">
    <source>
        <dbReference type="Google" id="ProtNLM"/>
    </source>
</evidence>
<dbReference type="Pfam" id="PF03134">
    <property type="entry name" value="TB2_DP1_HVA22"/>
    <property type="match status" value="1"/>
</dbReference>
<dbReference type="RefSeq" id="XP_064727910.1">
    <property type="nucleotide sequence ID" value="XM_064876603.1"/>
</dbReference>
<dbReference type="InterPro" id="IPR004345">
    <property type="entry name" value="TB2_DP1_HVA22"/>
</dbReference>
<feature type="compositionally biased region" description="Polar residues" evidence="1">
    <location>
        <begin position="280"/>
        <end position="296"/>
    </location>
</feature>
<protein>
    <recommendedName>
        <fullName evidence="5">Protein YOP1</fullName>
    </recommendedName>
</protein>
<dbReference type="PANTHER" id="PTHR12300:SF177">
    <property type="entry name" value="PROTEIN YOP1"/>
    <property type="match status" value="1"/>
</dbReference>
<proteinExistence type="predicted"/>
<keyword evidence="2" id="KW-0472">Membrane</keyword>
<dbReference type="Proteomes" id="UP001334248">
    <property type="component" value="Unassembled WGS sequence"/>
</dbReference>
<feature type="compositionally biased region" description="Basic and acidic residues" evidence="1">
    <location>
        <begin position="353"/>
        <end position="374"/>
    </location>
</feature>
<dbReference type="PANTHER" id="PTHR12300">
    <property type="entry name" value="HVA22-LIKE PROTEINS"/>
    <property type="match status" value="1"/>
</dbReference>